<proteinExistence type="evidence at transcript level"/>
<dbReference type="SUPFAM" id="SSF103473">
    <property type="entry name" value="MFS general substrate transporter"/>
    <property type="match status" value="1"/>
</dbReference>
<feature type="transmembrane region" description="Helical" evidence="2">
    <location>
        <begin position="357"/>
        <end position="376"/>
    </location>
</feature>
<dbReference type="InterPro" id="IPR036259">
    <property type="entry name" value="MFS_trans_sf"/>
</dbReference>
<evidence type="ECO:0000313" key="3">
    <source>
        <dbReference type="EMBL" id="BAN38205.1"/>
    </source>
</evidence>
<dbReference type="VEuPathDB" id="AmoebaDB:EHI7A_131110"/>
<dbReference type="VEuPathDB" id="AmoebaDB:KM1_221740"/>
<protein>
    <submittedName>
        <fullName evidence="3">Major facilitator superfamily transporter, putative</fullName>
    </submittedName>
</protein>
<dbReference type="AlphaFoldDB" id="A0A060N217"/>
<organism evidence="3">
    <name type="scientific">Entamoeba histolytica</name>
    <dbReference type="NCBI Taxonomy" id="5759"/>
    <lineage>
        <taxon>Eukaryota</taxon>
        <taxon>Amoebozoa</taxon>
        <taxon>Evosea</taxon>
        <taxon>Archamoebae</taxon>
        <taxon>Mastigamoebida</taxon>
        <taxon>Entamoebidae</taxon>
        <taxon>Entamoeba</taxon>
    </lineage>
</organism>
<feature type="transmembrane region" description="Helical" evidence="2">
    <location>
        <begin position="20"/>
        <end position="38"/>
    </location>
</feature>
<dbReference type="VEuPathDB" id="AmoebaDB:KM1_221850"/>
<dbReference type="VEuPathDB" id="AmoebaDB:EHI_068400"/>
<feature type="region of interest" description="Disordered" evidence="1">
    <location>
        <begin position="482"/>
        <end position="531"/>
    </location>
</feature>
<feature type="transmembrane region" description="Helical" evidence="2">
    <location>
        <begin position="50"/>
        <end position="67"/>
    </location>
</feature>
<feature type="transmembrane region" description="Helical" evidence="2">
    <location>
        <begin position="325"/>
        <end position="345"/>
    </location>
</feature>
<feature type="transmembrane region" description="Helical" evidence="2">
    <location>
        <begin position="282"/>
        <end position="305"/>
    </location>
</feature>
<sequence>MNVVIKYVSLIFSNFPRSCVTGFLFNFASYFYWLVVPLKCVDMGGSTLDLSLLQVVAFVIYSILSPFCGKIGDKFNPFIVIRIAMCFFVVAVALILIFPEKFFVLYISVAIWPFCTAFYWPVTTGTVGFEAPIGCENRNTSLYQVSWSIGKALGFLFGGMLKGALGTNALYICIGIVVVNMILYPYRHPKRIRDKLSALKNKNKKEEKEPKDVHVEVTMVPHNEHETDDVEIPTEMLNQINAGKSVEEIKEQHKDIQQPQEEISDFKKLRIKWNSLGLKNKTYIYLGYIMQLGVYGTSAILSNSYVTLAKDKDITIPFGQNPVEMYIGILFFCYFIAQTLVMSVMSFSTFWVYLRSLFLLFQFLYLMFLITLGLSAQPYVNWFLAFLGGLAGGFAYQTSTYYSMRASESSKSMFVGISECVGGLGNALLPLISGLLCTGFNDNYVQIYIAVGFVLVCIILQEFVYHIGYFINNKRQAKRADPTAGYHEYTPDQSKNVSTPQPSTASESRQKGDDLTNANSSNTQQIEMEPN</sequence>
<evidence type="ECO:0000256" key="1">
    <source>
        <dbReference type="SAM" id="MobiDB-lite"/>
    </source>
</evidence>
<feature type="transmembrane region" description="Helical" evidence="2">
    <location>
        <begin position="414"/>
        <end position="435"/>
    </location>
</feature>
<keyword evidence="2" id="KW-0812">Transmembrane</keyword>
<reference evidence="3" key="1">
    <citation type="submission" date="2012-06" db="EMBL/GenBank/DDBJ databases">
        <title>Short 5' UTR of Entamoeba genes.</title>
        <authorList>
            <person name="Hiranuka K."/>
            <person name="Kumagai M."/>
            <person name="Wakaguri H."/>
            <person name="Suzuki Y."/>
            <person name="Sugano S."/>
            <person name="Watanabe J."/>
            <person name="Makioka A."/>
        </authorList>
    </citation>
    <scope>NUCLEOTIDE SEQUENCE</scope>
    <source>
        <strain evidence="3">HM-1:IMSS</strain>
    </source>
</reference>
<feature type="transmembrane region" description="Helical" evidence="2">
    <location>
        <begin position="382"/>
        <end position="402"/>
    </location>
</feature>
<accession>A0A060N217</accession>
<dbReference type="Gene3D" id="1.20.1250.20">
    <property type="entry name" value="MFS general substrate transporter like domains"/>
    <property type="match status" value="1"/>
</dbReference>
<feature type="transmembrane region" description="Helical" evidence="2">
    <location>
        <begin position="447"/>
        <end position="471"/>
    </location>
</feature>
<dbReference type="PANTHER" id="PTHR43129">
    <property type="entry name" value="FOSMIDOMYCIN RESISTANCE PROTEIN"/>
    <property type="match status" value="1"/>
</dbReference>
<dbReference type="GO" id="GO:0022857">
    <property type="term" value="F:transmembrane transporter activity"/>
    <property type="evidence" value="ECO:0007669"/>
    <property type="project" value="InterPro"/>
</dbReference>
<dbReference type="VEuPathDB" id="AmoebaDB:EHI5A_064790"/>
<feature type="compositionally biased region" description="Polar residues" evidence="1">
    <location>
        <begin position="491"/>
        <end position="507"/>
    </location>
</feature>
<name>A0A060N217_ENTHI</name>
<dbReference type="VEuPathDB" id="AmoebaDB:EHI8A_007760"/>
<feature type="transmembrane region" description="Helical" evidence="2">
    <location>
        <begin position="79"/>
        <end position="98"/>
    </location>
</feature>
<dbReference type="PANTHER" id="PTHR43129:SF1">
    <property type="entry name" value="FOSMIDOMYCIN RESISTANCE PROTEIN"/>
    <property type="match status" value="1"/>
</dbReference>
<dbReference type="EMBL" id="AK419535">
    <property type="protein sequence ID" value="BAN38205.1"/>
    <property type="molecule type" value="mRNA"/>
</dbReference>
<keyword evidence="2" id="KW-0472">Membrane</keyword>
<keyword evidence="2" id="KW-1133">Transmembrane helix</keyword>
<dbReference type="InterPro" id="IPR011701">
    <property type="entry name" value="MFS"/>
</dbReference>
<feature type="compositionally biased region" description="Polar residues" evidence="1">
    <location>
        <begin position="516"/>
        <end position="531"/>
    </location>
</feature>
<dbReference type="Pfam" id="PF07690">
    <property type="entry name" value="MFS_1"/>
    <property type="match status" value="1"/>
</dbReference>
<feature type="transmembrane region" description="Helical" evidence="2">
    <location>
        <begin position="103"/>
        <end position="122"/>
    </location>
</feature>
<feature type="transmembrane region" description="Helical" evidence="2">
    <location>
        <begin position="169"/>
        <end position="186"/>
    </location>
</feature>
<dbReference type="GO" id="GO:0005886">
    <property type="term" value="C:plasma membrane"/>
    <property type="evidence" value="ECO:0007669"/>
    <property type="project" value="TreeGrafter"/>
</dbReference>
<evidence type="ECO:0000256" key="2">
    <source>
        <dbReference type="SAM" id="Phobius"/>
    </source>
</evidence>